<dbReference type="EMBL" id="BFEA01000188">
    <property type="protein sequence ID" value="GBG73710.1"/>
    <property type="molecule type" value="Genomic_DNA"/>
</dbReference>
<dbReference type="AlphaFoldDB" id="A0A388KUH4"/>
<organism evidence="2 3">
    <name type="scientific">Chara braunii</name>
    <name type="common">Braun's stonewort</name>
    <dbReference type="NCBI Taxonomy" id="69332"/>
    <lineage>
        <taxon>Eukaryota</taxon>
        <taxon>Viridiplantae</taxon>
        <taxon>Streptophyta</taxon>
        <taxon>Charophyceae</taxon>
        <taxon>Charales</taxon>
        <taxon>Characeae</taxon>
        <taxon>Chara</taxon>
    </lineage>
</organism>
<proteinExistence type="predicted"/>
<gene>
    <name evidence="2" type="ORF">CBR_g17051</name>
</gene>
<comment type="caution">
    <text evidence="2">The sequence shown here is derived from an EMBL/GenBank/DDBJ whole genome shotgun (WGS) entry which is preliminary data.</text>
</comment>
<protein>
    <submittedName>
        <fullName evidence="2">Uncharacterized protein</fullName>
    </submittedName>
</protein>
<name>A0A388KUH4_CHABU</name>
<evidence type="ECO:0000313" key="2">
    <source>
        <dbReference type="EMBL" id="GBG73710.1"/>
    </source>
</evidence>
<feature type="region of interest" description="Disordered" evidence="1">
    <location>
        <begin position="70"/>
        <end position="100"/>
    </location>
</feature>
<evidence type="ECO:0000313" key="3">
    <source>
        <dbReference type="Proteomes" id="UP000265515"/>
    </source>
</evidence>
<accession>A0A388KUH4</accession>
<evidence type="ECO:0000256" key="1">
    <source>
        <dbReference type="SAM" id="MobiDB-lite"/>
    </source>
</evidence>
<dbReference type="Proteomes" id="UP000265515">
    <property type="component" value="Unassembled WGS sequence"/>
</dbReference>
<sequence>MMMPVNDVQFFDYQDLRARAPFSQVGTAVGPFTQRKGNMPVTILPANDQNGPVWARMGPCAGTVILSDDSASESPEWDHLGPSGTTRTCGQGLLFPKLGP</sequence>
<keyword evidence="3" id="KW-1185">Reference proteome</keyword>
<dbReference type="Gramene" id="GBG73710">
    <property type="protein sequence ID" value="GBG73710"/>
    <property type="gene ID" value="CBR_g17051"/>
</dbReference>
<reference evidence="2 3" key="1">
    <citation type="journal article" date="2018" name="Cell">
        <title>The Chara Genome: Secondary Complexity and Implications for Plant Terrestrialization.</title>
        <authorList>
            <person name="Nishiyama T."/>
            <person name="Sakayama H."/>
            <person name="Vries J.D."/>
            <person name="Buschmann H."/>
            <person name="Saint-Marcoux D."/>
            <person name="Ullrich K.K."/>
            <person name="Haas F.B."/>
            <person name="Vanderstraeten L."/>
            <person name="Becker D."/>
            <person name="Lang D."/>
            <person name="Vosolsobe S."/>
            <person name="Rombauts S."/>
            <person name="Wilhelmsson P.K.I."/>
            <person name="Janitza P."/>
            <person name="Kern R."/>
            <person name="Heyl A."/>
            <person name="Rumpler F."/>
            <person name="Villalobos L.I.A.C."/>
            <person name="Clay J.M."/>
            <person name="Skokan R."/>
            <person name="Toyoda A."/>
            <person name="Suzuki Y."/>
            <person name="Kagoshima H."/>
            <person name="Schijlen E."/>
            <person name="Tajeshwar N."/>
            <person name="Catarino B."/>
            <person name="Hetherington A.J."/>
            <person name="Saltykova A."/>
            <person name="Bonnot C."/>
            <person name="Breuninger H."/>
            <person name="Symeonidi A."/>
            <person name="Radhakrishnan G.V."/>
            <person name="Van Nieuwerburgh F."/>
            <person name="Deforce D."/>
            <person name="Chang C."/>
            <person name="Karol K.G."/>
            <person name="Hedrich R."/>
            <person name="Ulvskov P."/>
            <person name="Glockner G."/>
            <person name="Delwiche C.F."/>
            <person name="Petrasek J."/>
            <person name="Van de Peer Y."/>
            <person name="Friml J."/>
            <person name="Beilby M."/>
            <person name="Dolan L."/>
            <person name="Kohara Y."/>
            <person name="Sugano S."/>
            <person name="Fujiyama A."/>
            <person name="Delaux P.-M."/>
            <person name="Quint M."/>
            <person name="TheiBen G."/>
            <person name="Hagemann M."/>
            <person name="Harholt J."/>
            <person name="Dunand C."/>
            <person name="Zachgo S."/>
            <person name="Langdale J."/>
            <person name="Maumus F."/>
            <person name="Straeten D.V.D."/>
            <person name="Gould S.B."/>
            <person name="Rensing S.A."/>
        </authorList>
    </citation>
    <scope>NUCLEOTIDE SEQUENCE [LARGE SCALE GENOMIC DNA]</scope>
    <source>
        <strain evidence="2 3">S276</strain>
    </source>
</reference>